<proteinExistence type="predicted"/>
<dbReference type="Proteomes" id="UP000599523">
    <property type="component" value="Unassembled WGS sequence"/>
</dbReference>
<reference evidence="1" key="1">
    <citation type="submission" date="2019-12" db="EMBL/GenBank/DDBJ databases">
        <title>Comparative genomics gives insights into the taxonomy of the Azoarcus-Aromatoleum group and reveals separate origins of nif in the plant-associated Azoarcus and non-plant-associated Aromatoleum sub-groups.</title>
        <authorList>
            <person name="Lafos M."/>
            <person name="Maluk M."/>
            <person name="Batista M."/>
            <person name="Junghare M."/>
            <person name="Carmona M."/>
            <person name="Faoro H."/>
            <person name="Cruz L.M."/>
            <person name="Battistoni F."/>
            <person name="De Souza E."/>
            <person name="Pedrosa F."/>
            <person name="Chen W.-M."/>
            <person name="Poole P.S."/>
            <person name="Dixon R.A."/>
            <person name="James E.K."/>
        </authorList>
    </citation>
    <scope>NUCLEOTIDE SEQUENCE</scope>
    <source>
        <strain evidence="1">NSC3</strain>
    </source>
</reference>
<dbReference type="RefSeq" id="WP_168989366.1">
    <property type="nucleotide sequence ID" value="NZ_CAWPHM010000054.1"/>
</dbReference>
<dbReference type="AlphaFoldDB" id="A0A972F9E9"/>
<evidence type="ECO:0000313" key="1">
    <source>
        <dbReference type="EMBL" id="NMG04723.1"/>
    </source>
</evidence>
<evidence type="ECO:0000313" key="2">
    <source>
        <dbReference type="Proteomes" id="UP000599523"/>
    </source>
</evidence>
<organism evidence="1 2">
    <name type="scientific">Azoarcus taiwanensis</name>
    <dbReference type="NCBI Taxonomy" id="666964"/>
    <lineage>
        <taxon>Bacteria</taxon>
        <taxon>Pseudomonadati</taxon>
        <taxon>Pseudomonadota</taxon>
        <taxon>Betaproteobacteria</taxon>
        <taxon>Rhodocyclales</taxon>
        <taxon>Zoogloeaceae</taxon>
        <taxon>Azoarcus</taxon>
    </lineage>
</organism>
<sequence>MTALRQSVSGGALRRIKIHAMGLLVAFFLALSYFAAQGFSEKIGERDTARAIYGWTQTAIIFNDLIHELQRERGLSSGLIVDFHAELTRGFHLKLTHRFMRTV</sequence>
<name>A0A972F9E9_9RHOO</name>
<keyword evidence="2" id="KW-1185">Reference proteome</keyword>
<dbReference type="EMBL" id="WTVM01000149">
    <property type="protein sequence ID" value="NMG04723.1"/>
    <property type="molecule type" value="Genomic_DNA"/>
</dbReference>
<comment type="caution">
    <text evidence="1">The sequence shown here is derived from an EMBL/GenBank/DDBJ whole genome shotgun (WGS) entry which is preliminary data.</text>
</comment>
<accession>A0A972F9E9</accession>
<protein>
    <submittedName>
        <fullName evidence="1">Uncharacterized protein</fullName>
    </submittedName>
</protein>
<gene>
    <name evidence="1" type="ORF">GPA21_17350</name>
</gene>